<reference evidence="1" key="1">
    <citation type="submission" date="2021-02" db="EMBL/GenBank/DDBJ databases">
        <authorList>
            <person name="Nowell W R."/>
        </authorList>
    </citation>
    <scope>NUCLEOTIDE SEQUENCE</scope>
</reference>
<protein>
    <submittedName>
        <fullName evidence="1">Uncharacterized protein</fullName>
    </submittedName>
</protein>
<accession>A0A815TAN7</accession>
<dbReference type="AlphaFoldDB" id="A0A815TAN7"/>
<comment type="caution">
    <text evidence="1">The sequence shown here is derived from an EMBL/GenBank/DDBJ whole genome shotgun (WGS) entry which is preliminary data.</text>
</comment>
<proteinExistence type="predicted"/>
<dbReference type="Proteomes" id="UP000663860">
    <property type="component" value="Unassembled WGS sequence"/>
</dbReference>
<evidence type="ECO:0000313" key="1">
    <source>
        <dbReference type="EMBL" id="CAF1500536.1"/>
    </source>
</evidence>
<organism evidence="1 2">
    <name type="scientific">Adineta steineri</name>
    <dbReference type="NCBI Taxonomy" id="433720"/>
    <lineage>
        <taxon>Eukaryota</taxon>
        <taxon>Metazoa</taxon>
        <taxon>Spiralia</taxon>
        <taxon>Gnathifera</taxon>
        <taxon>Rotifera</taxon>
        <taxon>Eurotatoria</taxon>
        <taxon>Bdelloidea</taxon>
        <taxon>Adinetida</taxon>
        <taxon>Adinetidae</taxon>
        <taxon>Adineta</taxon>
    </lineage>
</organism>
<dbReference type="EMBL" id="CAJNOE010003233">
    <property type="protein sequence ID" value="CAF1500536.1"/>
    <property type="molecule type" value="Genomic_DNA"/>
</dbReference>
<gene>
    <name evidence="1" type="ORF">IZO911_LOCUS44981</name>
</gene>
<sequence>MENEYVFNYDEIKQKFESVPQTNKTKSMTHYKTRFQPRTKSISGKNDMRTNMANRIQTQEKLTVPTLTFQVHVINVEHIMPIEQFCLQTQQRLYIMPNLIK</sequence>
<name>A0A815TAN7_9BILA</name>
<evidence type="ECO:0000313" key="2">
    <source>
        <dbReference type="Proteomes" id="UP000663860"/>
    </source>
</evidence>